<dbReference type="PANTHER" id="PTHR43000">
    <property type="entry name" value="DTDP-D-GLUCOSE 4,6-DEHYDRATASE-RELATED"/>
    <property type="match status" value="1"/>
</dbReference>
<dbReference type="Pfam" id="PF01370">
    <property type="entry name" value="Epimerase"/>
    <property type="match status" value="1"/>
</dbReference>
<evidence type="ECO:0000256" key="2">
    <source>
        <dbReference type="ARBA" id="ARBA00007637"/>
    </source>
</evidence>
<dbReference type="EMBL" id="LNZA01000001">
    <property type="protein sequence ID" value="KTD72223.1"/>
    <property type="molecule type" value="Genomic_DNA"/>
</dbReference>
<keyword evidence="5" id="KW-1185">Reference proteome</keyword>
<protein>
    <submittedName>
        <fullName evidence="4">NAD dependent epimerase/dehydratase</fullName>
    </submittedName>
</protein>
<sequence length="316" mass="34995">MSKILVTGATGFVGRSLVPALILTGHDVLCAVSQKVDWLQAKQIVINKLELLPDWSTALQGIDIVIHLAARVHIMRDTTKSPLDEYCKINSIATKNLAEQAAQYGVKRFVFLSSIKVNGEFTLESAPFTEDSLVQPTDPYAQSKLYAEQYLQSISQNTGMEIVILRPPLVFGPGVKANFFKMLQLVNRGWPLPFGKINNKRSFVFIDNLVSAICTVSTEPKAANQIYLIADDDSWSLSNLLSFLAKEMNSKAKLFPIPGVLFGFKLLGLNKLSSRLFGSLEVSNHKIKSQLGWIPPVTSADGLARTAKWYKNEYNS</sequence>
<dbReference type="InterPro" id="IPR001509">
    <property type="entry name" value="Epimerase_deHydtase"/>
</dbReference>
<evidence type="ECO:0000313" key="4">
    <source>
        <dbReference type="EMBL" id="KTD72223.1"/>
    </source>
</evidence>
<name>A0A0W0ZSN9_9GAMM</name>
<dbReference type="PATRIC" id="fig|40335.7.peg.71"/>
<evidence type="ECO:0000256" key="1">
    <source>
        <dbReference type="ARBA" id="ARBA00005125"/>
    </source>
</evidence>
<comment type="similarity">
    <text evidence="2">Belongs to the NAD(P)-dependent epimerase/dehydratase family.</text>
</comment>
<evidence type="ECO:0000259" key="3">
    <source>
        <dbReference type="Pfam" id="PF01370"/>
    </source>
</evidence>
<gene>
    <name evidence="4" type="primary">galE</name>
    <name evidence="4" type="ORF">Ltuc_0070</name>
</gene>
<dbReference type="Gene3D" id="3.40.50.720">
    <property type="entry name" value="NAD(P)-binding Rossmann-like Domain"/>
    <property type="match status" value="1"/>
</dbReference>
<accession>A0A0W0ZSN9</accession>
<dbReference type="RefSeq" id="WP_058519387.1">
    <property type="nucleotide sequence ID" value="NZ_CAAAIP010000005.1"/>
</dbReference>
<dbReference type="SUPFAM" id="SSF51735">
    <property type="entry name" value="NAD(P)-binding Rossmann-fold domains"/>
    <property type="match status" value="1"/>
</dbReference>
<evidence type="ECO:0000313" key="5">
    <source>
        <dbReference type="Proteomes" id="UP000054693"/>
    </source>
</evidence>
<dbReference type="OrthoDB" id="9801056at2"/>
<dbReference type="Proteomes" id="UP000054693">
    <property type="component" value="Unassembled WGS sequence"/>
</dbReference>
<dbReference type="InterPro" id="IPR036291">
    <property type="entry name" value="NAD(P)-bd_dom_sf"/>
</dbReference>
<comment type="pathway">
    <text evidence="1">Bacterial outer membrane biogenesis; LPS O-antigen biosynthesis.</text>
</comment>
<dbReference type="AlphaFoldDB" id="A0A0W0ZSN9"/>
<comment type="caution">
    <text evidence="4">The sequence shown here is derived from an EMBL/GenBank/DDBJ whole genome shotgun (WGS) entry which is preliminary data.</text>
</comment>
<dbReference type="STRING" id="40335.Ltuc_0070"/>
<reference evidence="4 5" key="1">
    <citation type="submission" date="2015-11" db="EMBL/GenBank/DDBJ databases">
        <title>Genomic analysis of 38 Legionella species identifies large and diverse effector repertoires.</title>
        <authorList>
            <person name="Burstein D."/>
            <person name="Amaro F."/>
            <person name="Zusman T."/>
            <person name="Lifshitz Z."/>
            <person name="Cohen O."/>
            <person name="Gilbert J.A."/>
            <person name="Pupko T."/>
            <person name="Shuman H.A."/>
            <person name="Segal G."/>
        </authorList>
    </citation>
    <scope>NUCLEOTIDE SEQUENCE [LARGE SCALE GENOMIC DNA]</scope>
    <source>
        <strain evidence="4 5">ATCC 49180</strain>
    </source>
</reference>
<proteinExistence type="inferred from homology"/>
<feature type="domain" description="NAD-dependent epimerase/dehydratase" evidence="3">
    <location>
        <begin position="4"/>
        <end position="230"/>
    </location>
</feature>
<organism evidence="4 5">
    <name type="scientific">Legionella tucsonensis</name>
    <dbReference type="NCBI Taxonomy" id="40335"/>
    <lineage>
        <taxon>Bacteria</taxon>
        <taxon>Pseudomonadati</taxon>
        <taxon>Pseudomonadota</taxon>
        <taxon>Gammaproteobacteria</taxon>
        <taxon>Legionellales</taxon>
        <taxon>Legionellaceae</taxon>
        <taxon>Legionella</taxon>
    </lineage>
</organism>